<keyword evidence="1" id="KW-0472">Membrane</keyword>
<dbReference type="Proteomes" id="UP000298596">
    <property type="component" value="Plasmid p1"/>
</dbReference>
<dbReference type="EMBL" id="CP032331">
    <property type="protein sequence ID" value="QCO04188.1"/>
    <property type="molecule type" value="Genomic_DNA"/>
</dbReference>
<name>A0A4D8Q2S5_AZOBR</name>
<feature type="transmembrane region" description="Helical" evidence="1">
    <location>
        <begin position="20"/>
        <end position="46"/>
    </location>
</feature>
<keyword evidence="1" id="KW-0812">Transmembrane</keyword>
<evidence type="ECO:0000313" key="2">
    <source>
        <dbReference type="EMBL" id="QCO04188.1"/>
    </source>
</evidence>
<proteinExistence type="predicted"/>
<dbReference type="AlphaFoldDB" id="A0A4D8Q2S5"/>
<reference evidence="2 3" key="1">
    <citation type="submission" date="2018-09" db="EMBL/GenBank/DDBJ databases">
        <title>Whole genome based analysis of evolution and adaptive divergence in Indian and Brazilian strains of Azospirillum brasilense.</title>
        <authorList>
            <person name="Singh C."/>
            <person name="Tripathi A.K."/>
        </authorList>
    </citation>
    <scope>NUCLEOTIDE SEQUENCE [LARGE SCALE GENOMIC DNA]</scope>
    <source>
        <strain evidence="2 3">MTCC4036</strain>
        <plasmid evidence="2 3">p1</plasmid>
    </source>
</reference>
<sequence length="79" mass="8582">MSVRAIDYPAGGGLALLPVWAANLTLGLQLTVALMGLLLVLVRLAVAVGDWRRQNPDTPLCSRAAVRTFFRNLRHTKKG</sequence>
<keyword evidence="1" id="KW-1133">Transmembrane helix</keyword>
<evidence type="ECO:0000313" key="3">
    <source>
        <dbReference type="Proteomes" id="UP000298596"/>
    </source>
</evidence>
<gene>
    <name evidence="2" type="ORF">D3867_19710</name>
</gene>
<keyword evidence="2" id="KW-0614">Plasmid</keyword>
<protein>
    <submittedName>
        <fullName evidence="2">Uncharacterized protein</fullName>
    </submittedName>
</protein>
<evidence type="ECO:0000256" key="1">
    <source>
        <dbReference type="SAM" id="Phobius"/>
    </source>
</evidence>
<geneLocation type="plasmid" evidence="2">
    <name>p1</name>
</geneLocation>
<organism evidence="2 3">
    <name type="scientific">Azospirillum brasilense</name>
    <dbReference type="NCBI Taxonomy" id="192"/>
    <lineage>
        <taxon>Bacteria</taxon>
        <taxon>Pseudomonadati</taxon>
        <taxon>Pseudomonadota</taxon>
        <taxon>Alphaproteobacteria</taxon>
        <taxon>Rhodospirillales</taxon>
        <taxon>Azospirillaceae</taxon>
        <taxon>Azospirillum</taxon>
    </lineage>
</organism>
<accession>A0A4D8Q2S5</accession>